<evidence type="ECO:0000313" key="4">
    <source>
        <dbReference type="WBParaSite" id="HPLM_0001892901-mRNA-1"/>
    </source>
</evidence>
<feature type="compositionally biased region" description="Low complexity" evidence="1">
    <location>
        <begin position="111"/>
        <end position="122"/>
    </location>
</feature>
<dbReference type="WBParaSite" id="HPLM_0001892901-mRNA-1">
    <property type="protein sequence ID" value="HPLM_0001892901-mRNA-1"/>
    <property type="gene ID" value="HPLM_0001892901"/>
</dbReference>
<protein>
    <submittedName>
        <fullName evidence="4">Seed maturation protein</fullName>
    </submittedName>
</protein>
<accession>A0A0N4X3I7</accession>
<proteinExistence type="predicted"/>
<evidence type="ECO:0000256" key="1">
    <source>
        <dbReference type="SAM" id="MobiDB-lite"/>
    </source>
</evidence>
<sequence>MENSIQEAKKAAQDKIHENAKSQFEKKSPTDIARVTEAGGLYEQINDPNIYKEEEGSYSETSLAPSRHNEKVFTQQQGMEQQLEMRHNAEDPHLSRVRIQRLTQRVHSGHQQQQQQQQQQRQHFAEHLVRQVKFT</sequence>
<evidence type="ECO:0000313" key="2">
    <source>
        <dbReference type="EMBL" id="VDO74018.1"/>
    </source>
</evidence>
<dbReference type="Proteomes" id="UP000268014">
    <property type="component" value="Unassembled WGS sequence"/>
</dbReference>
<reference evidence="2 3" key="2">
    <citation type="submission" date="2018-11" db="EMBL/GenBank/DDBJ databases">
        <authorList>
            <consortium name="Pathogen Informatics"/>
        </authorList>
    </citation>
    <scope>NUCLEOTIDE SEQUENCE [LARGE SCALE GENOMIC DNA]</scope>
    <source>
        <strain evidence="2 3">MHpl1</strain>
    </source>
</reference>
<feature type="region of interest" description="Disordered" evidence="1">
    <location>
        <begin position="1"/>
        <end position="31"/>
    </location>
</feature>
<gene>
    <name evidence="2" type="ORF">HPLM_LOCUS18923</name>
</gene>
<dbReference type="EMBL" id="UZAF01020927">
    <property type="protein sequence ID" value="VDO74018.1"/>
    <property type="molecule type" value="Genomic_DNA"/>
</dbReference>
<feature type="compositionally biased region" description="Basic and acidic residues" evidence="1">
    <location>
        <begin position="7"/>
        <end position="29"/>
    </location>
</feature>
<organism evidence="4">
    <name type="scientific">Haemonchus placei</name>
    <name type="common">Barber's pole worm</name>
    <dbReference type="NCBI Taxonomy" id="6290"/>
    <lineage>
        <taxon>Eukaryota</taxon>
        <taxon>Metazoa</taxon>
        <taxon>Ecdysozoa</taxon>
        <taxon>Nematoda</taxon>
        <taxon>Chromadorea</taxon>
        <taxon>Rhabditida</taxon>
        <taxon>Rhabditina</taxon>
        <taxon>Rhabditomorpha</taxon>
        <taxon>Strongyloidea</taxon>
        <taxon>Trichostrongylidae</taxon>
        <taxon>Haemonchus</taxon>
    </lineage>
</organism>
<keyword evidence="3" id="KW-1185">Reference proteome</keyword>
<feature type="region of interest" description="Disordered" evidence="1">
    <location>
        <begin position="104"/>
        <end position="124"/>
    </location>
</feature>
<evidence type="ECO:0000313" key="3">
    <source>
        <dbReference type="Proteomes" id="UP000268014"/>
    </source>
</evidence>
<name>A0A0N4X3I7_HAEPC</name>
<reference evidence="4" key="1">
    <citation type="submission" date="2017-02" db="UniProtKB">
        <authorList>
            <consortium name="WormBaseParasite"/>
        </authorList>
    </citation>
    <scope>IDENTIFICATION</scope>
</reference>
<dbReference type="AlphaFoldDB" id="A0A0N4X3I7"/>